<comment type="caution">
    <text evidence="4">The sequence shown here is derived from an EMBL/GenBank/DDBJ whole genome shotgun (WGS) entry which is preliminary data.</text>
</comment>
<dbReference type="InterPro" id="IPR013894">
    <property type="entry name" value="RMI1_OB"/>
</dbReference>
<dbReference type="Pfam" id="PF08585">
    <property type="entry name" value="RMI1_N_C"/>
    <property type="match status" value="1"/>
</dbReference>
<evidence type="ECO:0000259" key="3">
    <source>
        <dbReference type="Pfam" id="PF08585"/>
    </source>
</evidence>
<dbReference type="InterPro" id="IPR042470">
    <property type="entry name" value="RMI1_N_C_sf"/>
</dbReference>
<dbReference type="PANTHER" id="PTHR14790">
    <property type="entry name" value="RECQ-MEDIATED GENOME INSTABILITY PROTEIN 1 RMI1"/>
    <property type="match status" value="1"/>
</dbReference>
<proteinExistence type="inferred from homology"/>
<sequence>MSRWGEISSSGDAFRAFLQDKGLFRIREELLSNWIENQTDDQQNADSWMQRTFESLLDKDICTIVNGGTLPYQLALMATGVVYGKYFVQLEDIVDIAAEDPRKGKSNGTLKCTFFDGQQQVYGLELTDMKHCLSVHTPPGSKFLLLDPLVHRGIVLLTRNNCRYLGGVVSEVQRKRDSLVKDIMQRAIYRVEGFQQSSGNAEMDTSRIGNEMIPIGQGISYWGHEEEEEENI</sequence>
<dbReference type="GO" id="GO:0016604">
    <property type="term" value="C:nuclear body"/>
    <property type="evidence" value="ECO:0007669"/>
    <property type="project" value="TreeGrafter"/>
</dbReference>
<dbReference type="AlphaFoldDB" id="A0A9C7PU25"/>
<protein>
    <recommendedName>
        <fullName evidence="2">RecQ-mediated genome instability protein 1</fullName>
    </recommendedName>
</protein>
<dbReference type="GO" id="GO:0000712">
    <property type="term" value="P:resolution of meiotic recombination intermediates"/>
    <property type="evidence" value="ECO:0007669"/>
    <property type="project" value="TreeGrafter"/>
</dbReference>
<dbReference type="EMBL" id="BQMJ01000016">
    <property type="protein sequence ID" value="GJQ10484.1"/>
    <property type="molecule type" value="Genomic_DNA"/>
</dbReference>
<dbReference type="OrthoDB" id="341511at2759"/>
<comment type="similarity">
    <text evidence="1">Belongs to the RMI1 family.</text>
</comment>
<evidence type="ECO:0000313" key="5">
    <source>
        <dbReference type="Proteomes" id="UP001061958"/>
    </source>
</evidence>
<dbReference type="Proteomes" id="UP001061958">
    <property type="component" value="Unassembled WGS sequence"/>
</dbReference>
<accession>A0A9C7PU25</accession>
<keyword evidence="5" id="KW-1185">Reference proteome</keyword>
<name>A0A9C7PU25_9RHOD</name>
<feature type="domain" description="RecQ mediated genome instability protein 1 OB-fold" evidence="3">
    <location>
        <begin position="103"/>
        <end position="176"/>
    </location>
</feature>
<dbReference type="Gene3D" id="2.40.50.770">
    <property type="entry name" value="RecQ-mediated genome instability protein Rmi1, C-terminal domain"/>
    <property type="match status" value="1"/>
</dbReference>
<evidence type="ECO:0000313" key="4">
    <source>
        <dbReference type="EMBL" id="GJQ10484.1"/>
    </source>
</evidence>
<dbReference type="PANTHER" id="PTHR14790:SF15">
    <property type="entry name" value="RECQ-MEDIATED GENOME INSTABILITY PROTEIN 1"/>
    <property type="match status" value="1"/>
</dbReference>
<reference evidence="4" key="2">
    <citation type="submission" date="2022-01" db="EMBL/GenBank/DDBJ databases">
        <authorList>
            <person name="Hirooka S."/>
            <person name="Miyagishima S.Y."/>
        </authorList>
    </citation>
    <scope>NUCLEOTIDE SEQUENCE</scope>
    <source>
        <strain evidence="4">NBRC 102759</strain>
    </source>
</reference>
<reference evidence="4" key="1">
    <citation type="journal article" date="2022" name="Proc. Natl. Acad. Sci. U.S.A.">
        <title>Life cycle and functional genomics of the unicellular red alga Galdieria for elucidating algal and plant evolution and industrial use.</title>
        <authorList>
            <person name="Hirooka S."/>
            <person name="Itabashi T."/>
            <person name="Ichinose T.M."/>
            <person name="Onuma R."/>
            <person name="Fujiwara T."/>
            <person name="Yamashita S."/>
            <person name="Jong L.W."/>
            <person name="Tomita R."/>
            <person name="Iwane A.H."/>
            <person name="Miyagishima S.Y."/>
        </authorList>
    </citation>
    <scope>NUCLEOTIDE SEQUENCE</scope>
    <source>
        <strain evidence="4">NBRC 102759</strain>
    </source>
</reference>
<dbReference type="GO" id="GO:0000724">
    <property type="term" value="P:double-strand break repair via homologous recombination"/>
    <property type="evidence" value="ECO:0007669"/>
    <property type="project" value="TreeGrafter"/>
</dbReference>
<dbReference type="GO" id="GO:0031422">
    <property type="term" value="C:RecQ family helicase-topoisomerase III complex"/>
    <property type="evidence" value="ECO:0007669"/>
    <property type="project" value="TreeGrafter"/>
</dbReference>
<evidence type="ECO:0000256" key="1">
    <source>
        <dbReference type="ARBA" id="ARBA00006395"/>
    </source>
</evidence>
<gene>
    <name evidence="4" type="ORF">GpartN1_g2275.t1</name>
</gene>
<organism evidence="4 5">
    <name type="scientific">Galdieria partita</name>
    <dbReference type="NCBI Taxonomy" id="83374"/>
    <lineage>
        <taxon>Eukaryota</taxon>
        <taxon>Rhodophyta</taxon>
        <taxon>Bangiophyceae</taxon>
        <taxon>Galdieriales</taxon>
        <taxon>Galdieriaceae</taxon>
        <taxon>Galdieria</taxon>
    </lineage>
</organism>
<evidence type="ECO:0000256" key="2">
    <source>
        <dbReference type="ARBA" id="ARBA00018987"/>
    </source>
</evidence>